<gene>
    <name evidence="1" type="ORF">BT96DRAFT_799925</name>
</gene>
<dbReference type="OrthoDB" id="3059839at2759"/>
<sequence>TQQILKFAGRIIFHISASNWKVVFQRLHSTDLSVLGHSVLDRPRLLQVMNELFLLLVNMRAHGHKAIAGPLRSAIWTWIEHFPDESNKVVTTNTKMEGAS</sequence>
<feature type="non-terminal residue" evidence="1">
    <location>
        <position position="100"/>
    </location>
</feature>
<protein>
    <submittedName>
        <fullName evidence="1">Uncharacterized protein</fullName>
    </submittedName>
</protein>
<dbReference type="AlphaFoldDB" id="A0A6A4GBN9"/>
<proteinExistence type="predicted"/>
<evidence type="ECO:0000313" key="1">
    <source>
        <dbReference type="EMBL" id="KAE9382894.1"/>
    </source>
</evidence>
<keyword evidence="2" id="KW-1185">Reference proteome</keyword>
<organism evidence="1 2">
    <name type="scientific">Gymnopus androsaceus JB14</name>
    <dbReference type="NCBI Taxonomy" id="1447944"/>
    <lineage>
        <taxon>Eukaryota</taxon>
        <taxon>Fungi</taxon>
        <taxon>Dikarya</taxon>
        <taxon>Basidiomycota</taxon>
        <taxon>Agaricomycotina</taxon>
        <taxon>Agaricomycetes</taxon>
        <taxon>Agaricomycetidae</taxon>
        <taxon>Agaricales</taxon>
        <taxon>Marasmiineae</taxon>
        <taxon>Omphalotaceae</taxon>
        <taxon>Gymnopus</taxon>
    </lineage>
</organism>
<accession>A0A6A4GBN9</accession>
<reference evidence="1" key="1">
    <citation type="journal article" date="2019" name="Environ. Microbiol.">
        <title>Fungal ecological strategies reflected in gene transcription - a case study of two litter decomposers.</title>
        <authorList>
            <person name="Barbi F."/>
            <person name="Kohler A."/>
            <person name="Barry K."/>
            <person name="Baskaran P."/>
            <person name="Daum C."/>
            <person name="Fauchery L."/>
            <person name="Ihrmark K."/>
            <person name="Kuo A."/>
            <person name="LaButti K."/>
            <person name="Lipzen A."/>
            <person name="Morin E."/>
            <person name="Grigoriev I.V."/>
            <person name="Henrissat B."/>
            <person name="Lindahl B."/>
            <person name="Martin F."/>
        </authorList>
    </citation>
    <scope>NUCLEOTIDE SEQUENCE</scope>
    <source>
        <strain evidence="1">JB14</strain>
    </source>
</reference>
<evidence type="ECO:0000313" key="2">
    <source>
        <dbReference type="Proteomes" id="UP000799118"/>
    </source>
</evidence>
<dbReference type="Proteomes" id="UP000799118">
    <property type="component" value="Unassembled WGS sequence"/>
</dbReference>
<dbReference type="EMBL" id="ML770878">
    <property type="protein sequence ID" value="KAE9382894.1"/>
    <property type="molecule type" value="Genomic_DNA"/>
</dbReference>
<name>A0A6A4GBN9_9AGAR</name>
<feature type="non-terminal residue" evidence="1">
    <location>
        <position position="1"/>
    </location>
</feature>